<dbReference type="Proteomes" id="UP000593574">
    <property type="component" value="Unassembled WGS sequence"/>
</dbReference>
<evidence type="ECO:0000313" key="2">
    <source>
        <dbReference type="Proteomes" id="UP000593574"/>
    </source>
</evidence>
<name>A0A7J9AUX4_9ROSI</name>
<sequence>MINGSSHYDLLLNSQNFYHSIPARKENPLPS</sequence>
<accession>A0A7J9AUX4</accession>
<evidence type="ECO:0000313" key="1">
    <source>
        <dbReference type="EMBL" id="MBA0727800.1"/>
    </source>
</evidence>
<gene>
    <name evidence="1" type="ORF">Golax_000756</name>
</gene>
<keyword evidence="2" id="KW-1185">Reference proteome</keyword>
<proteinExistence type="predicted"/>
<dbReference type="EMBL" id="JABEZV010000013">
    <property type="protein sequence ID" value="MBA0727800.1"/>
    <property type="molecule type" value="Genomic_DNA"/>
</dbReference>
<reference evidence="1 2" key="1">
    <citation type="journal article" date="2019" name="Genome Biol. Evol.">
        <title>Insights into the evolution of the New World diploid cottons (Gossypium, subgenus Houzingenia) based on genome sequencing.</title>
        <authorList>
            <person name="Grover C.E."/>
            <person name="Arick M.A. 2nd"/>
            <person name="Thrash A."/>
            <person name="Conover J.L."/>
            <person name="Sanders W.S."/>
            <person name="Peterson D.G."/>
            <person name="Frelichowski J.E."/>
            <person name="Scheffler J.A."/>
            <person name="Scheffler B.E."/>
            <person name="Wendel J.F."/>
        </authorList>
    </citation>
    <scope>NUCLEOTIDE SEQUENCE [LARGE SCALE GENOMIC DNA]</scope>
    <source>
        <strain evidence="1">4</strain>
        <tissue evidence="1">Leaf</tissue>
    </source>
</reference>
<protein>
    <submittedName>
        <fullName evidence="1">Uncharacterized protein</fullName>
    </submittedName>
</protein>
<dbReference type="AlphaFoldDB" id="A0A7J9AUX4"/>
<organism evidence="1 2">
    <name type="scientific">Gossypium laxum</name>
    <dbReference type="NCBI Taxonomy" id="34288"/>
    <lineage>
        <taxon>Eukaryota</taxon>
        <taxon>Viridiplantae</taxon>
        <taxon>Streptophyta</taxon>
        <taxon>Embryophyta</taxon>
        <taxon>Tracheophyta</taxon>
        <taxon>Spermatophyta</taxon>
        <taxon>Magnoliopsida</taxon>
        <taxon>eudicotyledons</taxon>
        <taxon>Gunneridae</taxon>
        <taxon>Pentapetalae</taxon>
        <taxon>rosids</taxon>
        <taxon>malvids</taxon>
        <taxon>Malvales</taxon>
        <taxon>Malvaceae</taxon>
        <taxon>Malvoideae</taxon>
        <taxon>Gossypium</taxon>
    </lineage>
</organism>
<comment type="caution">
    <text evidence="1">The sequence shown here is derived from an EMBL/GenBank/DDBJ whole genome shotgun (WGS) entry which is preliminary data.</text>
</comment>